<feature type="transmembrane region" description="Helical" evidence="7">
    <location>
        <begin position="183"/>
        <end position="205"/>
    </location>
</feature>
<keyword evidence="5 7" id="KW-1133">Transmembrane helix</keyword>
<feature type="transmembrane region" description="Helical" evidence="7">
    <location>
        <begin position="144"/>
        <end position="162"/>
    </location>
</feature>
<dbReference type="GO" id="GO:0055085">
    <property type="term" value="P:transmembrane transport"/>
    <property type="evidence" value="ECO:0007669"/>
    <property type="project" value="InterPro"/>
</dbReference>
<dbReference type="PANTHER" id="PTHR43744:SF8">
    <property type="entry name" value="SN-GLYCEROL-3-PHOSPHATE TRANSPORT SYSTEM PERMEASE PROTEIN UGPE"/>
    <property type="match status" value="1"/>
</dbReference>
<keyword evidence="6 7" id="KW-0472">Membrane</keyword>
<dbReference type="Gene3D" id="1.10.3720.10">
    <property type="entry name" value="MetI-like"/>
    <property type="match status" value="1"/>
</dbReference>
<keyword evidence="2 7" id="KW-0813">Transport</keyword>
<feature type="transmembrane region" description="Helical" evidence="7">
    <location>
        <begin position="77"/>
        <end position="101"/>
    </location>
</feature>
<dbReference type="InterPro" id="IPR035906">
    <property type="entry name" value="MetI-like_sf"/>
</dbReference>
<dbReference type="AlphaFoldDB" id="A0A316D3J0"/>
<feature type="transmembrane region" description="Helical" evidence="7">
    <location>
        <begin position="12"/>
        <end position="33"/>
    </location>
</feature>
<protein>
    <submittedName>
        <fullName evidence="9">Carbohydrate ABC transporter membrane protein 2 (CUT1 family)</fullName>
    </submittedName>
</protein>
<feature type="transmembrane region" description="Helical" evidence="7">
    <location>
        <begin position="239"/>
        <end position="261"/>
    </location>
</feature>
<evidence type="ECO:0000313" key="10">
    <source>
        <dbReference type="Proteomes" id="UP000245634"/>
    </source>
</evidence>
<feature type="transmembrane region" description="Helical" evidence="7">
    <location>
        <begin position="108"/>
        <end position="132"/>
    </location>
</feature>
<keyword evidence="10" id="KW-1185">Reference proteome</keyword>
<name>A0A316D3J0_9BACL</name>
<reference evidence="9 10" key="1">
    <citation type="submission" date="2018-05" db="EMBL/GenBank/DDBJ databases">
        <title>Genomic Encyclopedia of Type Strains, Phase IV (KMG-IV): sequencing the most valuable type-strain genomes for metagenomic binning, comparative biology and taxonomic classification.</title>
        <authorList>
            <person name="Goeker M."/>
        </authorList>
    </citation>
    <scope>NUCLEOTIDE SEQUENCE [LARGE SCALE GENOMIC DNA]</scope>
    <source>
        <strain evidence="9 10">DSM 18773</strain>
    </source>
</reference>
<dbReference type="PANTHER" id="PTHR43744">
    <property type="entry name" value="ABC TRANSPORTER PERMEASE PROTEIN MG189-RELATED-RELATED"/>
    <property type="match status" value="1"/>
</dbReference>
<evidence type="ECO:0000259" key="8">
    <source>
        <dbReference type="PROSITE" id="PS50928"/>
    </source>
</evidence>
<dbReference type="InterPro" id="IPR000515">
    <property type="entry name" value="MetI-like"/>
</dbReference>
<feature type="domain" description="ABC transmembrane type-1" evidence="8">
    <location>
        <begin position="73"/>
        <end position="262"/>
    </location>
</feature>
<dbReference type="GO" id="GO:0005886">
    <property type="term" value="C:plasma membrane"/>
    <property type="evidence" value="ECO:0007669"/>
    <property type="project" value="UniProtKB-SubCell"/>
</dbReference>
<dbReference type="Proteomes" id="UP000245634">
    <property type="component" value="Unassembled WGS sequence"/>
</dbReference>
<dbReference type="SUPFAM" id="SSF161098">
    <property type="entry name" value="MetI-like"/>
    <property type="match status" value="1"/>
</dbReference>
<sequence>MSTPRRFPIRTSLHYLLLTVVSLIIAFPLLFAISTSFMTPSESLSSPPNLFPSHFNLNSYHDALAVAPLGKFLLNSLIVSLAIVAGQLFTSALSAYAFAFLRFPGRNLLFYLFLTTMMIPWEVTLIPNYFTIKELGWLSTYQGLAAPFLATAFGTFLLRQFYMQIPRDLYEAAMLDGCGHWRFFLTVVVPLSRPALGTLSVYAFIQAWNMYLWPLLITNKTSMRTVQVGISMLQNEEQLAWNLVMAGVVLVLLPTVIMLIVGQKQLVKGLLSGAVKG</sequence>
<evidence type="ECO:0000256" key="6">
    <source>
        <dbReference type="ARBA" id="ARBA00023136"/>
    </source>
</evidence>
<dbReference type="RefSeq" id="WP_245884650.1">
    <property type="nucleotide sequence ID" value="NZ_QGGL01000021.1"/>
</dbReference>
<evidence type="ECO:0000256" key="3">
    <source>
        <dbReference type="ARBA" id="ARBA00022475"/>
    </source>
</evidence>
<dbReference type="Pfam" id="PF00528">
    <property type="entry name" value="BPD_transp_1"/>
    <property type="match status" value="1"/>
</dbReference>
<accession>A0A316D3J0</accession>
<evidence type="ECO:0000256" key="7">
    <source>
        <dbReference type="RuleBase" id="RU363032"/>
    </source>
</evidence>
<keyword evidence="3" id="KW-1003">Cell membrane</keyword>
<comment type="subcellular location">
    <subcellularLocation>
        <location evidence="1 7">Cell membrane</location>
        <topology evidence="1 7">Multi-pass membrane protein</topology>
    </subcellularLocation>
</comment>
<evidence type="ECO:0000256" key="2">
    <source>
        <dbReference type="ARBA" id="ARBA00022448"/>
    </source>
</evidence>
<evidence type="ECO:0000256" key="5">
    <source>
        <dbReference type="ARBA" id="ARBA00022989"/>
    </source>
</evidence>
<comment type="caution">
    <text evidence="9">The sequence shown here is derived from an EMBL/GenBank/DDBJ whole genome shotgun (WGS) entry which is preliminary data.</text>
</comment>
<dbReference type="CDD" id="cd06261">
    <property type="entry name" value="TM_PBP2"/>
    <property type="match status" value="1"/>
</dbReference>
<evidence type="ECO:0000313" key="9">
    <source>
        <dbReference type="EMBL" id="PWK05993.1"/>
    </source>
</evidence>
<organism evidence="9 10">
    <name type="scientific">Tumebacillus permanentifrigoris</name>
    <dbReference type="NCBI Taxonomy" id="378543"/>
    <lineage>
        <taxon>Bacteria</taxon>
        <taxon>Bacillati</taxon>
        <taxon>Bacillota</taxon>
        <taxon>Bacilli</taxon>
        <taxon>Bacillales</taxon>
        <taxon>Alicyclobacillaceae</taxon>
        <taxon>Tumebacillus</taxon>
    </lineage>
</organism>
<dbReference type="PROSITE" id="PS50928">
    <property type="entry name" value="ABC_TM1"/>
    <property type="match status" value="1"/>
</dbReference>
<evidence type="ECO:0000256" key="1">
    <source>
        <dbReference type="ARBA" id="ARBA00004651"/>
    </source>
</evidence>
<comment type="similarity">
    <text evidence="7">Belongs to the binding-protein-dependent transport system permease family.</text>
</comment>
<evidence type="ECO:0000256" key="4">
    <source>
        <dbReference type="ARBA" id="ARBA00022692"/>
    </source>
</evidence>
<proteinExistence type="inferred from homology"/>
<keyword evidence="4 7" id="KW-0812">Transmembrane</keyword>
<gene>
    <name evidence="9" type="ORF">C7459_12156</name>
</gene>
<dbReference type="EMBL" id="QGGL01000021">
    <property type="protein sequence ID" value="PWK05993.1"/>
    <property type="molecule type" value="Genomic_DNA"/>
</dbReference>